<sequence length="104" mass="11415">MSFCDIVPPYLLPPLPDYAECSQPPPPFMEQRAPLKRVSTAPSNLTKPMELASWSPSPPPTPGQPLDPSTPPRRQKRTGYGSFRSEVLPPPAYSGQVQEETAVQ</sequence>
<accession>A0A3P7P7W0</accession>
<dbReference type="Proteomes" id="UP000281553">
    <property type="component" value="Unassembled WGS sequence"/>
</dbReference>
<keyword evidence="3" id="KW-1185">Reference proteome</keyword>
<feature type="region of interest" description="Disordered" evidence="1">
    <location>
        <begin position="12"/>
        <end position="104"/>
    </location>
</feature>
<name>A0A3P7P7W0_DIBLA</name>
<dbReference type="EMBL" id="UYRU01064999">
    <property type="protein sequence ID" value="VDN16202.1"/>
    <property type="molecule type" value="Genomic_DNA"/>
</dbReference>
<dbReference type="AlphaFoldDB" id="A0A3P7P7W0"/>
<feature type="compositionally biased region" description="Polar residues" evidence="1">
    <location>
        <begin position="95"/>
        <end position="104"/>
    </location>
</feature>
<reference evidence="2 3" key="1">
    <citation type="submission" date="2018-11" db="EMBL/GenBank/DDBJ databases">
        <authorList>
            <consortium name="Pathogen Informatics"/>
        </authorList>
    </citation>
    <scope>NUCLEOTIDE SEQUENCE [LARGE SCALE GENOMIC DNA]</scope>
</reference>
<organism evidence="2 3">
    <name type="scientific">Dibothriocephalus latus</name>
    <name type="common">Fish tapeworm</name>
    <name type="synonym">Diphyllobothrium latum</name>
    <dbReference type="NCBI Taxonomy" id="60516"/>
    <lineage>
        <taxon>Eukaryota</taxon>
        <taxon>Metazoa</taxon>
        <taxon>Spiralia</taxon>
        <taxon>Lophotrochozoa</taxon>
        <taxon>Platyhelminthes</taxon>
        <taxon>Cestoda</taxon>
        <taxon>Eucestoda</taxon>
        <taxon>Diphyllobothriidea</taxon>
        <taxon>Diphyllobothriidae</taxon>
        <taxon>Dibothriocephalus</taxon>
    </lineage>
</organism>
<proteinExistence type="predicted"/>
<evidence type="ECO:0000256" key="1">
    <source>
        <dbReference type="SAM" id="MobiDB-lite"/>
    </source>
</evidence>
<feature type="compositionally biased region" description="Pro residues" evidence="1">
    <location>
        <begin position="56"/>
        <end position="71"/>
    </location>
</feature>
<evidence type="ECO:0000313" key="2">
    <source>
        <dbReference type="EMBL" id="VDN16202.1"/>
    </source>
</evidence>
<protein>
    <submittedName>
        <fullName evidence="2">Uncharacterized protein</fullName>
    </submittedName>
</protein>
<gene>
    <name evidence="2" type="ORF">DILT_LOCUS12033</name>
</gene>
<evidence type="ECO:0000313" key="3">
    <source>
        <dbReference type="Proteomes" id="UP000281553"/>
    </source>
</evidence>
<dbReference type="OrthoDB" id="10459289at2759"/>